<dbReference type="EMBL" id="UFQT01001210">
    <property type="protein sequence ID" value="SSX29527.1"/>
    <property type="molecule type" value="Genomic_DNA"/>
</dbReference>
<evidence type="ECO:0000256" key="1">
    <source>
        <dbReference type="ARBA" id="ARBA00012771"/>
    </source>
</evidence>
<dbReference type="GO" id="GO:0003676">
    <property type="term" value="F:nucleic acid binding"/>
    <property type="evidence" value="ECO:0007669"/>
    <property type="project" value="InterPro"/>
</dbReference>
<organism evidence="9">
    <name type="scientific">Culicoides sonorensis</name>
    <name type="common">Biting midge</name>
    <dbReference type="NCBI Taxonomy" id="179676"/>
    <lineage>
        <taxon>Eukaryota</taxon>
        <taxon>Metazoa</taxon>
        <taxon>Ecdysozoa</taxon>
        <taxon>Arthropoda</taxon>
        <taxon>Hexapoda</taxon>
        <taxon>Insecta</taxon>
        <taxon>Pterygota</taxon>
        <taxon>Neoptera</taxon>
        <taxon>Endopterygota</taxon>
        <taxon>Diptera</taxon>
        <taxon>Nematocera</taxon>
        <taxon>Chironomoidea</taxon>
        <taxon>Ceratopogonidae</taxon>
        <taxon>Ceratopogoninae</taxon>
        <taxon>Culicoides</taxon>
        <taxon>Monoculicoides</taxon>
    </lineage>
</organism>
<dbReference type="Gene3D" id="3.40.50.150">
    <property type="entry name" value="Vaccinia Virus protein VP39"/>
    <property type="match status" value="1"/>
</dbReference>
<evidence type="ECO:0000313" key="9">
    <source>
        <dbReference type="EMBL" id="SSX29527.1"/>
    </source>
</evidence>
<feature type="domain" description="Methyltransferase small" evidence="6">
    <location>
        <begin position="126"/>
        <end position="218"/>
    </location>
</feature>
<dbReference type="EC" id="2.1.1.297" evidence="1"/>
<dbReference type="CDD" id="cd02440">
    <property type="entry name" value="AdoMet_MTases"/>
    <property type="match status" value="1"/>
</dbReference>
<evidence type="ECO:0000256" key="2">
    <source>
        <dbReference type="ARBA" id="ARBA00022603"/>
    </source>
</evidence>
<keyword evidence="2" id="KW-0489">Methyltransferase</keyword>
<dbReference type="GO" id="GO:0005739">
    <property type="term" value="C:mitochondrion"/>
    <property type="evidence" value="ECO:0007669"/>
    <property type="project" value="TreeGrafter"/>
</dbReference>
<dbReference type="InterPro" id="IPR029063">
    <property type="entry name" value="SAM-dependent_MTases_sf"/>
</dbReference>
<evidence type="ECO:0000259" key="7">
    <source>
        <dbReference type="Pfam" id="PF17827"/>
    </source>
</evidence>
<dbReference type="InterPro" id="IPR004556">
    <property type="entry name" value="HemK-like"/>
</dbReference>
<dbReference type="Pfam" id="PF17827">
    <property type="entry name" value="PrmC_N"/>
    <property type="match status" value="1"/>
</dbReference>
<comment type="catalytic activity">
    <reaction evidence="5">
        <text>L-glutaminyl-[peptide chain release factor] + S-adenosyl-L-methionine = N(5)-methyl-L-glutaminyl-[peptide chain release factor] + S-adenosyl-L-homocysteine + H(+)</text>
        <dbReference type="Rhea" id="RHEA:42896"/>
        <dbReference type="Rhea" id="RHEA-COMP:10271"/>
        <dbReference type="Rhea" id="RHEA-COMP:10272"/>
        <dbReference type="ChEBI" id="CHEBI:15378"/>
        <dbReference type="ChEBI" id="CHEBI:30011"/>
        <dbReference type="ChEBI" id="CHEBI:57856"/>
        <dbReference type="ChEBI" id="CHEBI:59789"/>
        <dbReference type="ChEBI" id="CHEBI:61891"/>
        <dbReference type="EC" id="2.1.1.297"/>
    </reaction>
</comment>
<keyword evidence="4" id="KW-0949">S-adenosyl-L-methionine</keyword>
<dbReference type="OMA" id="IYYGHGT"/>
<dbReference type="AlphaFoldDB" id="A0A336MMM3"/>
<dbReference type="InterPro" id="IPR050320">
    <property type="entry name" value="N5-glutamine_MTase"/>
</dbReference>
<dbReference type="Pfam" id="PF05175">
    <property type="entry name" value="MTS"/>
    <property type="match status" value="1"/>
</dbReference>
<dbReference type="NCBIfam" id="TIGR00536">
    <property type="entry name" value="hemK_fam"/>
    <property type="match status" value="1"/>
</dbReference>
<reference evidence="9" key="2">
    <citation type="submission" date="2018-07" db="EMBL/GenBank/DDBJ databases">
        <authorList>
            <person name="Quirk P.G."/>
            <person name="Krulwich T.A."/>
        </authorList>
    </citation>
    <scope>NUCLEOTIDE SEQUENCE</scope>
</reference>
<dbReference type="EMBL" id="UFQS01001210">
    <property type="protein sequence ID" value="SSX09804.1"/>
    <property type="molecule type" value="Genomic_DNA"/>
</dbReference>
<dbReference type="GO" id="GO:0032259">
    <property type="term" value="P:methylation"/>
    <property type="evidence" value="ECO:0007669"/>
    <property type="project" value="UniProtKB-KW"/>
</dbReference>
<evidence type="ECO:0000256" key="4">
    <source>
        <dbReference type="ARBA" id="ARBA00022691"/>
    </source>
</evidence>
<protein>
    <recommendedName>
        <fullName evidence="1">peptide chain release factor N(5)-glutamine methyltransferase</fullName>
        <ecNumber evidence="1">2.1.1.297</ecNumber>
    </recommendedName>
</protein>
<sequence>MLLTRNLFKLNPKKLRHFSTVADHLTKWTDKFKSENVSEPESSAKHLLAHILQTRNLDTFEQNLDTKLTEVQVKHFEELCLARLCRMPVQYIIKEWDFHGLQGIKIVPPVFIPRPETEELVSHVIEDLHKSDMKNVKFLEIGCGSGVISISLLSEFSGATGWCFDQNQIAVELTKVNAENFNVLSRLNVFKYKLVDGNLESEMKSQKFDLIVSNPPYLLSKEIFELEDDIKVFEDLRALDGGRDGLVVINNILKVAEIHLNKNGVLWLEVHPTHSTILKERFPHGASNSLVFEESLKDFCGKNRFIKFIKIT</sequence>
<dbReference type="SUPFAM" id="SSF53335">
    <property type="entry name" value="S-adenosyl-L-methionine-dependent methyltransferases"/>
    <property type="match status" value="1"/>
</dbReference>
<dbReference type="PANTHER" id="PTHR18895:SF74">
    <property type="entry name" value="MTRF1L RELEASE FACTOR GLUTAMINE METHYLTRANSFERASE"/>
    <property type="match status" value="1"/>
</dbReference>
<keyword evidence="3" id="KW-0808">Transferase</keyword>
<gene>
    <name evidence="9" type="primary">CSON001425</name>
</gene>
<dbReference type="PROSITE" id="PS00092">
    <property type="entry name" value="N6_MTASE"/>
    <property type="match status" value="1"/>
</dbReference>
<dbReference type="InterPro" id="IPR002052">
    <property type="entry name" value="DNA_methylase_N6_adenine_CS"/>
</dbReference>
<evidence type="ECO:0000313" key="8">
    <source>
        <dbReference type="EMBL" id="SSX09804.1"/>
    </source>
</evidence>
<evidence type="ECO:0000259" key="6">
    <source>
        <dbReference type="Pfam" id="PF05175"/>
    </source>
</evidence>
<name>A0A336MMM3_CULSO</name>
<dbReference type="GO" id="GO:0102559">
    <property type="term" value="F:peptide chain release factor N(5)-glutamine methyltransferase activity"/>
    <property type="evidence" value="ECO:0007669"/>
    <property type="project" value="UniProtKB-EC"/>
</dbReference>
<dbReference type="VEuPathDB" id="VectorBase:CSON001425"/>
<dbReference type="PANTHER" id="PTHR18895">
    <property type="entry name" value="HEMK METHYLTRANSFERASE"/>
    <property type="match status" value="1"/>
</dbReference>
<reference evidence="8" key="1">
    <citation type="submission" date="2018-04" db="EMBL/GenBank/DDBJ databases">
        <authorList>
            <person name="Go L.Y."/>
            <person name="Mitchell J.A."/>
        </authorList>
    </citation>
    <scope>NUCLEOTIDE SEQUENCE</scope>
    <source>
        <tissue evidence="8">Whole organism</tissue>
    </source>
</reference>
<dbReference type="InterPro" id="IPR007848">
    <property type="entry name" value="Small_mtfrase_dom"/>
</dbReference>
<dbReference type="Gene3D" id="1.10.8.10">
    <property type="entry name" value="DNA helicase RuvA subunit, C-terminal domain"/>
    <property type="match status" value="1"/>
</dbReference>
<proteinExistence type="predicted"/>
<accession>A0A336MMM3</accession>
<dbReference type="InterPro" id="IPR040758">
    <property type="entry name" value="PrmC_N"/>
</dbReference>
<feature type="domain" description="Release factor glutamine methyltransferase N-terminal" evidence="7">
    <location>
        <begin position="25"/>
        <end position="93"/>
    </location>
</feature>
<evidence type="ECO:0000256" key="3">
    <source>
        <dbReference type="ARBA" id="ARBA00022679"/>
    </source>
</evidence>
<evidence type="ECO:0000256" key="5">
    <source>
        <dbReference type="ARBA" id="ARBA00048391"/>
    </source>
</evidence>